<dbReference type="Pfam" id="PF03765">
    <property type="entry name" value="CRAL_TRIO_N"/>
    <property type="match status" value="1"/>
</dbReference>
<dbReference type="InterPro" id="IPR001251">
    <property type="entry name" value="CRAL-TRIO_dom"/>
</dbReference>
<dbReference type="Proteomes" id="UP000326759">
    <property type="component" value="Unassembled WGS sequence"/>
</dbReference>
<dbReference type="GO" id="GO:0005737">
    <property type="term" value="C:cytoplasm"/>
    <property type="evidence" value="ECO:0007669"/>
    <property type="project" value="TreeGrafter"/>
</dbReference>
<dbReference type="InterPro" id="IPR036865">
    <property type="entry name" value="CRAL-TRIO_dom_sf"/>
</dbReference>
<name>A0A5N5SX40_9CRUS</name>
<dbReference type="SUPFAM" id="SSF46938">
    <property type="entry name" value="CRAL/TRIO N-terminal domain"/>
    <property type="match status" value="1"/>
</dbReference>
<evidence type="ECO:0000313" key="4">
    <source>
        <dbReference type="EMBL" id="KAB7498783.1"/>
    </source>
</evidence>
<dbReference type="AlphaFoldDB" id="A0A5N5SX40"/>
<dbReference type="EMBL" id="SEYY01018994">
    <property type="protein sequence ID" value="KAB7498783.1"/>
    <property type="molecule type" value="Genomic_DNA"/>
</dbReference>
<comment type="caution">
    <text evidence="4">The sequence shown here is derived from an EMBL/GenBank/DDBJ whole genome shotgun (WGS) entry which is preliminary data.</text>
</comment>
<dbReference type="Pfam" id="PF00650">
    <property type="entry name" value="CRAL_TRIO"/>
    <property type="match status" value="1"/>
</dbReference>
<dbReference type="SUPFAM" id="SSF52087">
    <property type="entry name" value="CRAL/TRIO domain"/>
    <property type="match status" value="1"/>
</dbReference>
<gene>
    <name evidence="4" type="ORF">Anas_11978</name>
</gene>
<feature type="region of interest" description="Disordered" evidence="1">
    <location>
        <begin position="182"/>
        <end position="211"/>
    </location>
</feature>
<dbReference type="InterPro" id="IPR006797">
    <property type="entry name" value="PRELI/MSF1_dom"/>
</dbReference>
<dbReference type="CDD" id="cd00170">
    <property type="entry name" value="SEC14"/>
    <property type="match status" value="1"/>
</dbReference>
<dbReference type="InterPro" id="IPR051064">
    <property type="entry name" value="SEC14/CRAL-TRIO_domain"/>
</dbReference>
<accession>A0A5N5SX40</accession>
<reference evidence="4 5" key="1">
    <citation type="journal article" date="2019" name="PLoS Biol.">
        <title>Sex chromosomes control vertical transmission of feminizing Wolbachia symbionts in an isopod.</title>
        <authorList>
            <person name="Becking T."/>
            <person name="Chebbi M.A."/>
            <person name="Giraud I."/>
            <person name="Moumen B."/>
            <person name="Laverre T."/>
            <person name="Caubet Y."/>
            <person name="Peccoud J."/>
            <person name="Gilbert C."/>
            <person name="Cordaux R."/>
        </authorList>
    </citation>
    <scope>NUCLEOTIDE SEQUENCE [LARGE SCALE GENOMIC DNA]</scope>
    <source>
        <strain evidence="4">ANa2</strain>
        <tissue evidence="4">Whole body excluding digestive tract and cuticle</tissue>
    </source>
</reference>
<feature type="domain" description="PRELI/MSF1" evidence="3">
    <location>
        <begin position="1"/>
        <end position="166"/>
    </location>
</feature>
<sequence>IFYFISSPLYIQAYVRRFPTCDMIPIMAGADILTEETSEDGSVEVTSRKCKLNVEAPYLLKKIMGVEFVYFIQTNTLDKRNRTLHINAKNESFVSRVVINENCKYFVHPENSDWTCFEQSASLDVKSFFGFESAVEKVAMKQYSINISKGKEIIEHFINELKEDGITHIPIWHRPKKTSVKKRLSKAELSSNTLTASSEPEEENSHSGSEDSAVFENLHLGASAASQNRKEDTFSKLDSDYIKRCLGDLSPLQESRLVQLKKWVAELQKGKVPSDTTLLRFLRARDFNLEKAREMLSQSLIWRKKNQVDKIMAEYQVPKVIKEYFPGGWHYHDKEGHPLYLLRLGQMDVKGLIKSIGEEGLLRHIVENNYPETMSHVLIIRAPRVFPILWTLVSSFIDENTRTKFLFYGGNDYQCSGSLIDFMDKEYIPDFLGGVCKSSVGEGGLVPKTLYMPGEEMDVARQLSLSDQSSLSFGVAVEGSGALGVIDAVIGGDDVHKSVIEKGWKEGVDYFRVEPQLVCHDGESVQWKYYEAPHSMQHNSALDLIDSITSHKAKVMYCYETLRSADYKLVNMYSYFIHIWELFFSTVPKCITCKQCGPAFFRFGFGSNIDIHKFCLYSDIVL</sequence>
<dbReference type="PROSITE" id="PS50191">
    <property type="entry name" value="CRAL_TRIO"/>
    <property type="match status" value="1"/>
</dbReference>
<dbReference type="PROSITE" id="PS50904">
    <property type="entry name" value="PRELI_MSF1"/>
    <property type="match status" value="1"/>
</dbReference>
<evidence type="ECO:0000259" key="2">
    <source>
        <dbReference type="PROSITE" id="PS50191"/>
    </source>
</evidence>
<evidence type="ECO:0000259" key="3">
    <source>
        <dbReference type="PROSITE" id="PS50904"/>
    </source>
</evidence>
<dbReference type="InterPro" id="IPR011074">
    <property type="entry name" value="CRAL/TRIO_N_dom"/>
</dbReference>
<keyword evidence="5" id="KW-1185">Reference proteome</keyword>
<protein>
    <submittedName>
        <fullName evidence="4">SEC14-like protein 5</fullName>
    </submittedName>
</protein>
<proteinExistence type="predicted"/>
<evidence type="ECO:0000313" key="5">
    <source>
        <dbReference type="Proteomes" id="UP000326759"/>
    </source>
</evidence>
<dbReference type="Pfam" id="PF04707">
    <property type="entry name" value="PRELI"/>
    <property type="match status" value="1"/>
</dbReference>
<dbReference type="PANTHER" id="PTHR23324:SF66">
    <property type="entry name" value="PROTEIN REAL-TIME"/>
    <property type="match status" value="1"/>
</dbReference>
<dbReference type="SMART" id="SM01100">
    <property type="entry name" value="CRAL_TRIO_N"/>
    <property type="match status" value="1"/>
</dbReference>
<dbReference type="Gene3D" id="3.40.525.10">
    <property type="entry name" value="CRAL-TRIO lipid binding domain"/>
    <property type="match status" value="2"/>
</dbReference>
<organism evidence="4 5">
    <name type="scientific">Armadillidium nasatum</name>
    <dbReference type="NCBI Taxonomy" id="96803"/>
    <lineage>
        <taxon>Eukaryota</taxon>
        <taxon>Metazoa</taxon>
        <taxon>Ecdysozoa</taxon>
        <taxon>Arthropoda</taxon>
        <taxon>Crustacea</taxon>
        <taxon>Multicrustacea</taxon>
        <taxon>Malacostraca</taxon>
        <taxon>Eumalacostraca</taxon>
        <taxon>Peracarida</taxon>
        <taxon>Isopoda</taxon>
        <taxon>Oniscidea</taxon>
        <taxon>Crinocheta</taxon>
        <taxon>Armadillidiidae</taxon>
        <taxon>Armadillidium</taxon>
    </lineage>
</organism>
<feature type="non-terminal residue" evidence="4">
    <location>
        <position position="1"/>
    </location>
</feature>
<feature type="compositionally biased region" description="Polar residues" evidence="1">
    <location>
        <begin position="188"/>
        <end position="198"/>
    </location>
</feature>
<dbReference type="OrthoDB" id="30289at2759"/>
<dbReference type="InterPro" id="IPR036273">
    <property type="entry name" value="CRAL/TRIO_N_dom_sf"/>
</dbReference>
<dbReference type="SMART" id="SM00516">
    <property type="entry name" value="SEC14"/>
    <property type="match status" value="1"/>
</dbReference>
<evidence type="ECO:0000256" key="1">
    <source>
        <dbReference type="SAM" id="MobiDB-lite"/>
    </source>
</evidence>
<dbReference type="PANTHER" id="PTHR23324">
    <property type="entry name" value="SEC14 RELATED PROTEIN"/>
    <property type="match status" value="1"/>
</dbReference>
<feature type="domain" description="CRAL-TRIO" evidence="2">
    <location>
        <begin position="229"/>
        <end position="440"/>
    </location>
</feature>